<keyword evidence="7" id="KW-1185">Reference proteome</keyword>
<evidence type="ECO:0000259" key="6">
    <source>
        <dbReference type="Pfam" id="PF08241"/>
    </source>
</evidence>
<dbReference type="CDD" id="cd02440">
    <property type="entry name" value="AdoMet_MTases"/>
    <property type="match status" value="1"/>
</dbReference>
<evidence type="ECO:0000256" key="2">
    <source>
        <dbReference type="ARBA" id="ARBA00022679"/>
    </source>
</evidence>
<dbReference type="GO" id="GO:0032259">
    <property type="term" value="P:methylation"/>
    <property type="evidence" value="ECO:0007669"/>
    <property type="project" value="UniProtKB-KW"/>
</dbReference>
<accession>A0A915HNS2</accession>
<sequence>MSFSFTRRIISHLPRVFRRHTCSAIDTSITARTVAASATTSSDSSTSSAEIKGPRLTVGTGKNTQVFDRRLKRLQRDKSAENFDAFDYLRNEVAYRLADRIYDVKKFSDLAVDFGCGNGLVAPHIFKENIGAFVQLDVSEKMIQKSKKSAEIPTISLVADEEVAPAMFKNESIDLALSCLSMHWINDLPGFFKRVYSALKPDGAFIGAMFGCNTLYELRCSLQLAEMERMGGVSSHISPFAETTDIGSLMNRAGFKMLTLDVDDICVKYSSIYKLMYDLQGMAENSCSLHRSKHLNRDVLDAASAIYKAMYSEDEFVRATFQVIYVIGWRPGPGTPQPAKRGSAQVSFKDIGGVAGSSSETNN</sequence>
<dbReference type="Proteomes" id="UP000887565">
    <property type="component" value="Unplaced"/>
</dbReference>
<dbReference type="SUPFAM" id="SSF53335">
    <property type="entry name" value="S-adenosyl-L-methionine-dependent methyltransferases"/>
    <property type="match status" value="1"/>
</dbReference>
<proteinExistence type="predicted"/>
<dbReference type="AlphaFoldDB" id="A0A915HNS2"/>
<dbReference type="InterPro" id="IPR050602">
    <property type="entry name" value="Malonyl-ACP_OMT"/>
</dbReference>
<evidence type="ECO:0000256" key="4">
    <source>
        <dbReference type="ARBA" id="ARBA00041833"/>
    </source>
</evidence>
<organism evidence="7 8">
    <name type="scientific">Romanomermis culicivorax</name>
    <name type="common">Nematode worm</name>
    <dbReference type="NCBI Taxonomy" id="13658"/>
    <lineage>
        <taxon>Eukaryota</taxon>
        <taxon>Metazoa</taxon>
        <taxon>Ecdysozoa</taxon>
        <taxon>Nematoda</taxon>
        <taxon>Enoplea</taxon>
        <taxon>Dorylaimia</taxon>
        <taxon>Mermithida</taxon>
        <taxon>Mermithoidea</taxon>
        <taxon>Mermithidae</taxon>
        <taxon>Romanomermis</taxon>
    </lineage>
</organism>
<dbReference type="Gene3D" id="3.40.50.150">
    <property type="entry name" value="Vaccinia Virus protein VP39"/>
    <property type="match status" value="1"/>
</dbReference>
<dbReference type="GO" id="GO:0008757">
    <property type="term" value="F:S-adenosylmethionine-dependent methyltransferase activity"/>
    <property type="evidence" value="ECO:0007669"/>
    <property type="project" value="InterPro"/>
</dbReference>
<dbReference type="Pfam" id="PF08241">
    <property type="entry name" value="Methyltransf_11"/>
    <property type="match status" value="1"/>
</dbReference>
<reference evidence="8" key="1">
    <citation type="submission" date="2022-11" db="UniProtKB">
        <authorList>
            <consortium name="WormBaseParasite"/>
        </authorList>
    </citation>
    <scope>IDENTIFICATION</scope>
</reference>
<name>A0A915HNS2_ROMCU</name>
<evidence type="ECO:0000256" key="5">
    <source>
        <dbReference type="ARBA" id="ARBA00042549"/>
    </source>
</evidence>
<evidence type="ECO:0000313" key="7">
    <source>
        <dbReference type="Proteomes" id="UP000887565"/>
    </source>
</evidence>
<dbReference type="PANTHER" id="PTHR13090:SF1">
    <property type="entry name" value="ARGININE-HYDROXYLASE NDUFAF5, MITOCHONDRIAL"/>
    <property type="match status" value="1"/>
</dbReference>
<dbReference type="GO" id="GO:0032981">
    <property type="term" value="P:mitochondrial respiratory chain complex I assembly"/>
    <property type="evidence" value="ECO:0007669"/>
    <property type="project" value="TreeGrafter"/>
</dbReference>
<keyword evidence="1" id="KW-0489">Methyltransferase</keyword>
<feature type="domain" description="Methyltransferase type 11" evidence="6">
    <location>
        <begin position="112"/>
        <end position="206"/>
    </location>
</feature>
<dbReference type="PANTHER" id="PTHR13090">
    <property type="entry name" value="ARGININE-HYDROXYLASE NDUFAF5, MITOCHONDRIAL"/>
    <property type="match status" value="1"/>
</dbReference>
<evidence type="ECO:0000256" key="1">
    <source>
        <dbReference type="ARBA" id="ARBA00022603"/>
    </source>
</evidence>
<evidence type="ECO:0000256" key="3">
    <source>
        <dbReference type="ARBA" id="ARBA00040937"/>
    </source>
</evidence>
<dbReference type="OMA" id="YEVVYGH"/>
<protein>
    <recommendedName>
        <fullName evidence="3">Arginine-hydroxylase NDUFAF5, mitochondrial</fullName>
    </recommendedName>
    <alternativeName>
        <fullName evidence="4">NADH dehydrogenase [ubiquinone] 1 alpha subcomplex assembly factor 5</fullName>
    </alternativeName>
    <alternativeName>
        <fullName evidence="5">Putative methyltransferase NDUFAF5</fullName>
    </alternativeName>
</protein>
<dbReference type="InterPro" id="IPR029063">
    <property type="entry name" value="SAM-dependent_MTases_sf"/>
</dbReference>
<dbReference type="InterPro" id="IPR013216">
    <property type="entry name" value="Methyltransf_11"/>
</dbReference>
<keyword evidence="2" id="KW-0808">Transferase</keyword>
<dbReference type="GO" id="GO:0005739">
    <property type="term" value="C:mitochondrion"/>
    <property type="evidence" value="ECO:0007669"/>
    <property type="project" value="TreeGrafter"/>
</dbReference>
<evidence type="ECO:0000313" key="8">
    <source>
        <dbReference type="WBParaSite" id="nRc.2.0.1.t03002-RA"/>
    </source>
</evidence>
<dbReference type="WBParaSite" id="nRc.2.0.1.t03002-RA">
    <property type="protein sequence ID" value="nRc.2.0.1.t03002-RA"/>
    <property type="gene ID" value="nRc.2.0.1.g03002"/>
</dbReference>